<organism evidence="2 3">
    <name type="scientific">Babesia caballi</name>
    <dbReference type="NCBI Taxonomy" id="5871"/>
    <lineage>
        <taxon>Eukaryota</taxon>
        <taxon>Sar</taxon>
        <taxon>Alveolata</taxon>
        <taxon>Apicomplexa</taxon>
        <taxon>Aconoidasida</taxon>
        <taxon>Piroplasmida</taxon>
        <taxon>Babesiidae</taxon>
        <taxon>Babesia</taxon>
    </lineage>
</organism>
<proteinExistence type="predicted"/>
<gene>
    <name evidence="2" type="ORF">BcabD6B2_07020</name>
</gene>
<evidence type="ECO:0000256" key="1">
    <source>
        <dbReference type="SAM" id="Phobius"/>
    </source>
</evidence>
<accession>A0AAV4LM89</accession>
<dbReference type="Proteomes" id="UP001497744">
    <property type="component" value="Unassembled WGS sequence"/>
</dbReference>
<keyword evidence="1" id="KW-0472">Membrane</keyword>
<keyword evidence="3" id="KW-1185">Reference proteome</keyword>
<dbReference type="GeneID" id="94192750"/>
<evidence type="ECO:0000313" key="3">
    <source>
        <dbReference type="Proteomes" id="UP001497744"/>
    </source>
</evidence>
<reference evidence="2 3" key="1">
    <citation type="submission" date="2021-06" db="EMBL/GenBank/DDBJ databases">
        <title>Genome sequence of Babesia caballi.</title>
        <authorList>
            <person name="Yamagishi J."/>
            <person name="Kidaka T."/>
            <person name="Ochi A."/>
        </authorList>
    </citation>
    <scope>NUCLEOTIDE SEQUENCE [LARGE SCALE GENOMIC DNA]</scope>
    <source>
        <strain evidence="2">USDA-D6B2</strain>
    </source>
</reference>
<protein>
    <submittedName>
        <fullName evidence="2">Variant erythrocyte surface antigen-1 family protein</fullName>
    </submittedName>
</protein>
<name>A0AAV4LM89_BABCB</name>
<dbReference type="RefSeq" id="XP_067713338.1">
    <property type="nucleotide sequence ID" value="XM_067857237.1"/>
</dbReference>
<keyword evidence="1" id="KW-1133">Transmembrane helix</keyword>
<comment type="caution">
    <text evidence="2">The sequence shown here is derived from an EMBL/GenBank/DDBJ whole genome shotgun (WGS) entry which is preliminary data.</text>
</comment>
<dbReference type="EMBL" id="BPLF01000001">
    <property type="protein sequence ID" value="GIX61267.1"/>
    <property type="molecule type" value="Genomic_DNA"/>
</dbReference>
<keyword evidence="1" id="KW-0812">Transmembrane</keyword>
<evidence type="ECO:0000313" key="2">
    <source>
        <dbReference type="EMBL" id="GIX61267.1"/>
    </source>
</evidence>
<feature type="transmembrane region" description="Helical" evidence="1">
    <location>
        <begin position="866"/>
        <end position="886"/>
    </location>
</feature>
<dbReference type="AlphaFoldDB" id="A0AAV4LM89"/>
<sequence>MSPLTHHLAGDTSPYSHLRSYVSLPDPPHPGVIMCHSPLSAPVGLSYDCPSNLKEAIDWILRVTGKDTVSSGDNNGTAGLAKAVQELITKAGIEQLKPPIKIGETLIENLATGLAKFIGYGHNGIRSNNYKSAYDGGATWQNSQSNEGAQTCAKIFLGCVPLCFYGLSYLYWRCSENGAWKKMKLNDRDGSALKNFMAGMGYGSGDLDGRKQGEYVAEALKGFNSFQSAINGVQSFIDFFKKLWPSQSSLNTNSHPLSAVFLCASAYFQHQRTTKPTQSPQPPSSIRSMLYWLSALIAHPQFESLLDHFSAAVPPEFKVAISGSGGGVGLQTLSPDDLAGNLITSCLSSSWVLGTIQGPGETDTPLLHEIYCSSALSYPPSGPALLNSLSNYSYALQFQLLFLFQQCSRSTIYGCAWQDCMYGSGVQPHSDSYICPGQCNNSHTSGTHDRNCLHNTCANSPLQAFLTDKLQGFRLPNHTNNIVYINEHMANHPAGSMCHVKMGFSLQQIAVANKKGSDIQKPLRPLCGSDISPLRQLCEKLSCLTKRTPRSLGDIFGFYAQLIDQLFSSRLTMVQLVGNIIASLKTSNESSNFNNDIYAALTHIENKVEERKSQSEHQHHSHLQPPSGLAKSLLSIYNEIPFWFQLFMADGSRDLALTLFDLRQQCHKAGKSNEIKHTDSSDSSHAKHSCSQRPGDLWSLSSKVTDPTKHQVCASKDCGGYLFPLSYSRGATFSPKFATTYLSWVLYLAEDLHNGLRELLVEFKAVKCGLDSVGHYQSGNCSCHSVVQCGGVLPLLYTNGFNFDTTTLLNGWTKQSGGIKWKHDTSITRTCQKFHSALSNVLADNAPLHNLLLAIDEFLYHVRFRFMSMVSSFWLCSLLVLFYFIFYGIDVLHLQSHVHFPTSHRIPPIALLTTGKAPALTKLTYYMP</sequence>